<feature type="transmembrane region" description="Helical" evidence="2">
    <location>
        <begin position="166"/>
        <end position="187"/>
    </location>
</feature>
<dbReference type="Proteomes" id="UP000757232">
    <property type="component" value="Unassembled WGS sequence"/>
</dbReference>
<sequence length="298" mass="32749">MYCETFWKTDQRWLKAYISSLWILETALQALIADNGYIYLVKGITDPTLWFRYQQTTPTITAFAAVIDAMIQALLIRRAWYLSNKNRILTGALCVAVLAQFAVTMTYSIRIAIVRENKLLPGMQLAAAATAAITDTYLAVVLVWLLRKARSGFKRSDSVVNRLVTYTIGSSLVTAVSALFALVSAVVAPYSSVYLLGDLLLPKLYFNCLLALLNARSSLRAAAEQESGGMSIHLENVSSSTGEPNQTASNSNKASIPKATECRINVRIETGTERPMVLSETFSVVEVSADVEKLEQLS</sequence>
<accession>A0A9Q5N9K8</accession>
<reference evidence="4" key="1">
    <citation type="submission" date="2016-06" db="EMBL/GenBank/DDBJ databases">
        <title>Draft Genome sequence of the fungus Inonotus baumii.</title>
        <authorList>
            <person name="Zhu H."/>
            <person name="Lin W."/>
        </authorList>
    </citation>
    <scope>NUCLEOTIDE SEQUENCE</scope>
    <source>
        <strain evidence="4">821</strain>
    </source>
</reference>
<protein>
    <recommendedName>
        <fullName evidence="3">DUF6534 domain-containing protein</fullName>
    </recommendedName>
</protein>
<dbReference type="Pfam" id="PF20152">
    <property type="entry name" value="DUF6534"/>
    <property type="match status" value="1"/>
</dbReference>
<dbReference type="InterPro" id="IPR045339">
    <property type="entry name" value="DUF6534"/>
</dbReference>
<comment type="caution">
    <text evidence="4">The sequence shown here is derived from an EMBL/GenBank/DDBJ whole genome shotgun (WGS) entry which is preliminary data.</text>
</comment>
<keyword evidence="2" id="KW-1133">Transmembrane helix</keyword>
<keyword evidence="5" id="KW-1185">Reference proteome</keyword>
<feature type="domain" description="DUF6534" evidence="3">
    <location>
        <begin position="131"/>
        <end position="218"/>
    </location>
</feature>
<name>A0A9Q5N9K8_SANBA</name>
<keyword evidence="2" id="KW-0472">Membrane</keyword>
<organism evidence="4 5">
    <name type="scientific">Sanghuangporus baumii</name>
    <name type="common">Phellinus baumii</name>
    <dbReference type="NCBI Taxonomy" id="108892"/>
    <lineage>
        <taxon>Eukaryota</taxon>
        <taxon>Fungi</taxon>
        <taxon>Dikarya</taxon>
        <taxon>Basidiomycota</taxon>
        <taxon>Agaricomycotina</taxon>
        <taxon>Agaricomycetes</taxon>
        <taxon>Hymenochaetales</taxon>
        <taxon>Hymenochaetaceae</taxon>
        <taxon>Sanghuangporus</taxon>
    </lineage>
</organism>
<evidence type="ECO:0000259" key="3">
    <source>
        <dbReference type="Pfam" id="PF20152"/>
    </source>
</evidence>
<evidence type="ECO:0000313" key="5">
    <source>
        <dbReference type="Proteomes" id="UP000757232"/>
    </source>
</evidence>
<gene>
    <name evidence="4" type="ORF">A7U60_g1121</name>
</gene>
<feature type="transmembrane region" description="Helical" evidence="2">
    <location>
        <begin position="21"/>
        <end position="40"/>
    </location>
</feature>
<dbReference type="EMBL" id="LNZH02000077">
    <property type="protein sequence ID" value="OCB91622.1"/>
    <property type="molecule type" value="Genomic_DNA"/>
</dbReference>
<feature type="transmembrane region" description="Helical" evidence="2">
    <location>
        <begin position="125"/>
        <end position="146"/>
    </location>
</feature>
<keyword evidence="2" id="KW-0812">Transmembrane</keyword>
<proteinExistence type="predicted"/>
<feature type="region of interest" description="Disordered" evidence="1">
    <location>
        <begin position="234"/>
        <end position="256"/>
    </location>
</feature>
<evidence type="ECO:0000256" key="1">
    <source>
        <dbReference type="SAM" id="MobiDB-lite"/>
    </source>
</evidence>
<dbReference type="AlphaFoldDB" id="A0A9Q5N9K8"/>
<feature type="transmembrane region" description="Helical" evidence="2">
    <location>
        <begin position="88"/>
        <end position="113"/>
    </location>
</feature>
<feature type="transmembrane region" description="Helical" evidence="2">
    <location>
        <begin position="60"/>
        <end position="76"/>
    </location>
</feature>
<dbReference type="PANTHER" id="PTHR40465:SF1">
    <property type="entry name" value="DUF6534 DOMAIN-CONTAINING PROTEIN"/>
    <property type="match status" value="1"/>
</dbReference>
<evidence type="ECO:0000256" key="2">
    <source>
        <dbReference type="SAM" id="Phobius"/>
    </source>
</evidence>
<dbReference type="OrthoDB" id="2535105at2759"/>
<evidence type="ECO:0000313" key="4">
    <source>
        <dbReference type="EMBL" id="OCB91622.1"/>
    </source>
</evidence>
<feature type="compositionally biased region" description="Polar residues" evidence="1">
    <location>
        <begin position="236"/>
        <end position="254"/>
    </location>
</feature>
<dbReference type="PANTHER" id="PTHR40465">
    <property type="entry name" value="CHROMOSOME 1, WHOLE GENOME SHOTGUN SEQUENCE"/>
    <property type="match status" value="1"/>
</dbReference>